<dbReference type="InterPro" id="IPR021354">
    <property type="entry name" value="DUF2975"/>
</dbReference>
<protein>
    <submittedName>
        <fullName evidence="2">DUF2975 domain-containing protein</fullName>
    </submittedName>
</protein>
<reference evidence="2" key="2">
    <citation type="journal article" date="2021" name="PeerJ">
        <title>Extensive microbial diversity within the chicken gut microbiome revealed by metagenomics and culture.</title>
        <authorList>
            <person name="Gilroy R."/>
            <person name="Ravi A."/>
            <person name="Getino M."/>
            <person name="Pursley I."/>
            <person name="Horton D.L."/>
            <person name="Alikhan N.F."/>
            <person name="Baker D."/>
            <person name="Gharbi K."/>
            <person name="Hall N."/>
            <person name="Watson M."/>
            <person name="Adriaenssens E.M."/>
            <person name="Foster-Nyarko E."/>
            <person name="Jarju S."/>
            <person name="Secka A."/>
            <person name="Antonio M."/>
            <person name="Oren A."/>
            <person name="Chaudhuri R.R."/>
            <person name="La Ragione R."/>
            <person name="Hildebrand F."/>
            <person name="Pallen M.J."/>
        </authorList>
    </citation>
    <scope>NUCLEOTIDE SEQUENCE</scope>
    <source>
        <strain evidence="2">ChiHecec3B27-6122</strain>
    </source>
</reference>
<keyword evidence="1" id="KW-0812">Transmembrane</keyword>
<sequence>MKQKELSRWMKGIVVLGFICVLFLDAVWVPQLGLDIARETPDLQRMFWPCLIYFWISTMPVMYFMALVWQMASEIGRDNSFCLKNALRLRTCSLLAAADTVYYLVGGVVLLSMGLLHIGIAIIGMGVCAVGAAISVLCAALSHLTRKAADMRSENDLTI</sequence>
<reference evidence="2" key="1">
    <citation type="submission" date="2020-10" db="EMBL/GenBank/DDBJ databases">
        <authorList>
            <person name="Gilroy R."/>
        </authorList>
    </citation>
    <scope>NUCLEOTIDE SEQUENCE</scope>
    <source>
        <strain evidence="2">ChiHecec3B27-6122</strain>
    </source>
</reference>
<organism evidence="2 3">
    <name type="scientific">Candidatus Scatomorpha pullistercoris</name>
    <dbReference type="NCBI Taxonomy" id="2840929"/>
    <lineage>
        <taxon>Bacteria</taxon>
        <taxon>Bacillati</taxon>
        <taxon>Bacillota</taxon>
        <taxon>Clostridia</taxon>
        <taxon>Eubacteriales</taxon>
        <taxon>Candidatus Scatomorpha</taxon>
    </lineage>
</organism>
<evidence type="ECO:0000313" key="2">
    <source>
        <dbReference type="EMBL" id="HIS97962.1"/>
    </source>
</evidence>
<feature type="transmembrane region" description="Helical" evidence="1">
    <location>
        <begin position="92"/>
        <end position="112"/>
    </location>
</feature>
<name>A0A9D1KA74_9FIRM</name>
<dbReference type="AlphaFoldDB" id="A0A9D1KA74"/>
<dbReference type="Proteomes" id="UP000886876">
    <property type="component" value="Unassembled WGS sequence"/>
</dbReference>
<keyword evidence="1" id="KW-1133">Transmembrane helix</keyword>
<feature type="transmembrane region" description="Helical" evidence="1">
    <location>
        <begin position="118"/>
        <end position="142"/>
    </location>
</feature>
<dbReference type="Pfam" id="PF11188">
    <property type="entry name" value="DUF2975"/>
    <property type="match status" value="1"/>
</dbReference>
<feature type="transmembrane region" description="Helical" evidence="1">
    <location>
        <begin position="52"/>
        <end position="72"/>
    </location>
</feature>
<feature type="transmembrane region" description="Helical" evidence="1">
    <location>
        <begin position="12"/>
        <end position="32"/>
    </location>
</feature>
<evidence type="ECO:0000256" key="1">
    <source>
        <dbReference type="SAM" id="Phobius"/>
    </source>
</evidence>
<keyword evidence="1" id="KW-0472">Membrane</keyword>
<proteinExistence type="predicted"/>
<accession>A0A9D1KA74</accession>
<comment type="caution">
    <text evidence="2">The sequence shown here is derived from an EMBL/GenBank/DDBJ whole genome shotgun (WGS) entry which is preliminary data.</text>
</comment>
<dbReference type="EMBL" id="DVJS01000206">
    <property type="protein sequence ID" value="HIS97962.1"/>
    <property type="molecule type" value="Genomic_DNA"/>
</dbReference>
<evidence type="ECO:0000313" key="3">
    <source>
        <dbReference type="Proteomes" id="UP000886876"/>
    </source>
</evidence>
<gene>
    <name evidence="2" type="ORF">IAD42_08310</name>
</gene>